<comment type="caution">
    <text evidence="7">The sequence shown here is derived from an EMBL/GenBank/DDBJ whole genome shotgun (WGS) entry which is preliminary data.</text>
</comment>
<evidence type="ECO:0000256" key="4">
    <source>
        <dbReference type="ARBA" id="ARBA00022964"/>
    </source>
</evidence>
<dbReference type="GO" id="GO:0016706">
    <property type="term" value="F:2-oxoglutarate-dependent dioxygenase activity"/>
    <property type="evidence" value="ECO:0007669"/>
    <property type="project" value="TreeGrafter"/>
</dbReference>
<dbReference type="InterPro" id="IPR042098">
    <property type="entry name" value="TauD-like_sf"/>
</dbReference>
<evidence type="ECO:0000256" key="5">
    <source>
        <dbReference type="ARBA" id="ARBA00023002"/>
    </source>
</evidence>
<dbReference type="GO" id="GO:0046872">
    <property type="term" value="F:metal ion binding"/>
    <property type="evidence" value="ECO:0007669"/>
    <property type="project" value="UniProtKB-KW"/>
</dbReference>
<dbReference type="Gene3D" id="3.60.130.10">
    <property type="entry name" value="Clavaminate synthase-like"/>
    <property type="match status" value="1"/>
</dbReference>
<comment type="cofactor">
    <cofactor evidence="1">
        <name>Fe(2+)</name>
        <dbReference type="ChEBI" id="CHEBI:29033"/>
    </cofactor>
</comment>
<evidence type="ECO:0008006" key="9">
    <source>
        <dbReference type="Google" id="ProtNLM"/>
    </source>
</evidence>
<dbReference type="EMBL" id="JAULSO010000008">
    <property type="protein sequence ID" value="KAK3681018.1"/>
    <property type="molecule type" value="Genomic_DNA"/>
</dbReference>
<evidence type="ECO:0000256" key="1">
    <source>
        <dbReference type="ARBA" id="ARBA00001954"/>
    </source>
</evidence>
<accession>A0AAE1C719</accession>
<keyword evidence="8" id="KW-1185">Reference proteome</keyword>
<organism evidence="7 8">
    <name type="scientific">Podospora appendiculata</name>
    <dbReference type="NCBI Taxonomy" id="314037"/>
    <lineage>
        <taxon>Eukaryota</taxon>
        <taxon>Fungi</taxon>
        <taxon>Dikarya</taxon>
        <taxon>Ascomycota</taxon>
        <taxon>Pezizomycotina</taxon>
        <taxon>Sordariomycetes</taxon>
        <taxon>Sordariomycetidae</taxon>
        <taxon>Sordariales</taxon>
        <taxon>Podosporaceae</taxon>
        <taxon>Podospora</taxon>
    </lineage>
</organism>
<keyword evidence="5" id="KW-0560">Oxidoreductase</keyword>
<dbReference type="SUPFAM" id="SSF51197">
    <property type="entry name" value="Clavaminate synthase-like"/>
    <property type="match status" value="1"/>
</dbReference>
<reference evidence="7" key="1">
    <citation type="journal article" date="2023" name="Mol. Phylogenet. Evol.">
        <title>Genome-scale phylogeny and comparative genomics of the fungal order Sordariales.</title>
        <authorList>
            <person name="Hensen N."/>
            <person name="Bonometti L."/>
            <person name="Westerberg I."/>
            <person name="Brannstrom I.O."/>
            <person name="Guillou S."/>
            <person name="Cros-Aarteil S."/>
            <person name="Calhoun S."/>
            <person name="Haridas S."/>
            <person name="Kuo A."/>
            <person name="Mondo S."/>
            <person name="Pangilinan J."/>
            <person name="Riley R."/>
            <person name="LaButti K."/>
            <person name="Andreopoulos B."/>
            <person name="Lipzen A."/>
            <person name="Chen C."/>
            <person name="Yan M."/>
            <person name="Daum C."/>
            <person name="Ng V."/>
            <person name="Clum A."/>
            <person name="Steindorff A."/>
            <person name="Ohm R.A."/>
            <person name="Martin F."/>
            <person name="Silar P."/>
            <person name="Natvig D.O."/>
            <person name="Lalanne C."/>
            <person name="Gautier V."/>
            <person name="Ament-Velasquez S.L."/>
            <person name="Kruys A."/>
            <person name="Hutchinson M.I."/>
            <person name="Powell A.J."/>
            <person name="Barry K."/>
            <person name="Miller A.N."/>
            <person name="Grigoriev I.V."/>
            <person name="Debuchy R."/>
            <person name="Gladieux P."/>
            <person name="Hiltunen Thoren M."/>
            <person name="Johannesson H."/>
        </authorList>
    </citation>
    <scope>NUCLEOTIDE SEQUENCE</scope>
    <source>
        <strain evidence="7">CBS 314.62</strain>
    </source>
</reference>
<protein>
    <recommendedName>
        <fullName evidence="9">TauD/TfdA-like domain-containing protein</fullName>
    </recommendedName>
</protein>
<keyword evidence="4" id="KW-0223">Dioxygenase</keyword>
<evidence type="ECO:0000313" key="7">
    <source>
        <dbReference type="EMBL" id="KAK3681018.1"/>
    </source>
</evidence>
<reference evidence="7" key="2">
    <citation type="submission" date="2023-06" db="EMBL/GenBank/DDBJ databases">
        <authorList>
            <consortium name="Lawrence Berkeley National Laboratory"/>
            <person name="Haridas S."/>
            <person name="Hensen N."/>
            <person name="Bonometti L."/>
            <person name="Westerberg I."/>
            <person name="Brannstrom I.O."/>
            <person name="Guillou S."/>
            <person name="Cros-Aarteil S."/>
            <person name="Calhoun S."/>
            <person name="Kuo A."/>
            <person name="Mondo S."/>
            <person name="Pangilinan J."/>
            <person name="Riley R."/>
            <person name="Labutti K."/>
            <person name="Andreopoulos B."/>
            <person name="Lipzen A."/>
            <person name="Chen C."/>
            <person name="Yanf M."/>
            <person name="Daum C."/>
            <person name="Ng V."/>
            <person name="Clum A."/>
            <person name="Steindorff A."/>
            <person name="Ohm R."/>
            <person name="Martin F."/>
            <person name="Silar P."/>
            <person name="Natvig D."/>
            <person name="Lalanne C."/>
            <person name="Gautier V."/>
            <person name="Ament-Velasquez S.L."/>
            <person name="Kruys A."/>
            <person name="Hutchinson M.I."/>
            <person name="Powell A.J."/>
            <person name="Barry K."/>
            <person name="Miller A.N."/>
            <person name="Grigoriev I.V."/>
            <person name="Debuchy R."/>
            <person name="Gladieux P."/>
            <person name="Thoren M.H."/>
            <person name="Johannesson H."/>
        </authorList>
    </citation>
    <scope>NUCLEOTIDE SEQUENCE</scope>
    <source>
        <strain evidence="7">CBS 314.62</strain>
    </source>
</reference>
<sequence length="144" mass="15826">MSTTTTITEAESSLLKLTTLAYDKDISPRTTKLPALQPFAFRDRGLAADNGKPNLLPKDHPDIKATNLTPVIGTEIRGLQFSALSDTVQKDELALLIAERGVVVFRDQGFKGHRHRPSKRPLARTLARCISTQRTGTWGTAKCN</sequence>
<comment type="similarity">
    <text evidence="2">Belongs to the TfdA dioxygenase family.</text>
</comment>
<dbReference type="AlphaFoldDB" id="A0AAE1C719"/>
<evidence type="ECO:0000256" key="6">
    <source>
        <dbReference type="ARBA" id="ARBA00023004"/>
    </source>
</evidence>
<proteinExistence type="inferred from homology"/>
<gene>
    <name evidence="7" type="ORF">B0T22DRAFT_540358</name>
</gene>
<name>A0AAE1C719_9PEZI</name>
<keyword evidence="3" id="KW-0479">Metal-binding</keyword>
<dbReference type="GO" id="GO:0005737">
    <property type="term" value="C:cytoplasm"/>
    <property type="evidence" value="ECO:0007669"/>
    <property type="project" value="TreeGrafter"/>
</dbReference>
<evidence type="ECO:0000256" key="2">
    <source>
        <dbReference type="ARBA" id="ARBA00005896"/>
    </source>
</evidence>
<dbReference type="Proteomes" id="UP001270362">
    <property type="component" value="Unassembled WGS sequence"/>
</dbReference>
<dbReference type="InterPro" id="IPR051323">
    <property type="entry name" value="AtsK-like"/>
</dbReference>
<dbReference type="PANTHER" id="PTHR30468:SF28">
    <property type="entry name" value="ALPHA-KETOGLUTARATE-DEPENDENT TAURINE DIOXYGENASE (AFU_ORTHOLOGUE AFUA_8G02210)-RELATED"/>
    <property type="match status" value="1"/>
</dbReference>
<keyword evidence="6" id="KW-0408">Iron</keyword>
<evidence type="ECO:0000313" key="8">
    <source>
        <dbReference type="Proteomes" id="UP001270362"/>
    </source>
</evidence>
<evidence type="ECO:0000256" key="3">
    <source>
        <dbReference type="ARBA" id="ARBA00022723"/>
    </source>
</evidence>
<dbReference type="PANTHER" id="PTHR30468">
    <property type="entry name" value="ALPHA-KETOGLUTARATE-DEPENDENT SULFONATE DIOXYGENASE"/>
    <property type="match status" value="1"/>
</dbReference>